<keyword evidence="7" id="KW-0902">Two-component regulatory system</keyword>
<keyword evidence="6 12" id="KW-0418">Kinase</keyword>
<dbReference type="PROSITE" id="PS50109">
    <property type="entry name" value="HIS_KIN"/>
    <property type="match status" value="1"/>
</dbReference>
<dbReference type="PRINTS" id="PR00344">
    <property type="entry name" value="BCTRLSENSOR"/>
</dbReference>
<evidence type="ECO:0000256" key="3">
    <source>
        <dbReference type="ARBA" id="ARBA00012438"/>
    </source>
</evidence>
<keyword evidence="9" id="KW-1133">Transmembrane helix</keyword>
<evidence type="ECO:0000256" key="4">
    <source>
        <dbReference type="ARBA" id="ARBA00022553"/>
    </source>
</evidence>
<dbReference type="Proteomes" id="UP000184386">
    <property type="component" value="Unassembled WGS sequence"/>
</dbReference>
<protein>
    <recommendedName>
        <fullName evidence="3">histidine kinase</fullName>
        <ecNumber evidence="3">2.7.13.3</ecNumber>
    </recommendedName>
</protein>
<dbReference type="FunFam" id="1.10.287.130:FF:000001">
    <property type="entry name" value="Two-component sensor histidine kinase"/>
    <property type="match status" value="1"/>
</dbReference>
<feature type="domain" description="HAMP" evidence="11">
    <location>
        <begin position="75"/>
        <end position="128"/>
    </location>
</feature>
<comment type="catalytic activity">
    <reaction evidence="1">
        <text>ATP + protein L-histidine = ADP + protein N-phospho-L-histidine.</text>
        <dbReference type="EC" id="2.7.13.3"/>
    </reaction>
</comment>
<feature type="transmembrane region" description="Helical" evidence="9">
    <location>
        <begin position="12"/>
        <end position="39"/>
    </location>
</feature>
<evidence type="ECO:0000256" key="1">
    <source>
        <dbReference type="ARBA" id="ARBA00000085"/>
    </source>
</evidence>
<dbReference type="GO" id="GO:0016020">
    <property type="term" value="C:membrane"/>
    <property type="evidence" value="ECO:0007669"/>
    <property type="project" value="UniProtKB-SubCell"/>
</dbReference>
<evidence type="ECO:0000259" key="11">
    <source>
        <dbReference type="PROSITE" id="PS50885"/>
    </source>
</evidence>
<dbReference type="Pfam" id="PF00512">
    <property type="entry name" value="HisKA"/>
    <property type="match status" value="1"/>
</dbReference>
<dbReference type="PROSITE" id="PS50885">
    <property type="entry name" value="HAMP"/>
    <property type="match status" value="1"/>
</dbReference>
<comment type="subcellular location">
    <subcellularLocation>
        <location evidence="2">Membrane</location>
    </subcellularLocation>
</comment>
<dbReference type="InterPro" id="IPR036097">
    <property type="entry name" value="HisK_dim/P_sf"/>
</dbReference>
<dbReference type="Gene3D" id="1.10.287.130">
    <property type="match status" value="1"/>
</dbReference>
<evidence type="ECO:0000256" key="8">
    <source>
        <dbReference type="ARBA" id="ARBA00023136"/>
    </source>
</evidence>
<keyword evidence="4" id="KW-0597">Phosphoprotein</keyword>
<dbReference type="CDD" id="cd06225">
    <property type="entry name" value="HAMP"/>
    <property type="match status" value="1"/>
</dbReference>
<evidence type="ECO:0000313" key="13">
    <source>
        <dbReference type="Proteomes" id="UP000184386"/>
    </source>
</evidence>
<dbReference type="Gene3D" id="6.10.340.10">
    <property type="match status" value="1"/>
</dbReference>
<keyword evidence="13" id="KW-1185">Reference proteome</keyword>
<keyword evidence="9" id="KW-0812">Transmembrane</keyword>
<dbReference type="FunFam" id="3.30.565.10:FF:000006">
    <property type="entry name" value="Sensor histidine kinase WalK"/>
    <property type="match status" value="1"/>
</dbReference>
<organism evidence="12 13">
    <name type="scientific">Anaerocolumna jejuensis DSM 15929</name>
    <dbReference type="NCBI Taxonomy" id="1121322"/>
    <lineage>
        <taxon>Bacteria</taxon>
        <taxon>Bacillati</taxon>
        <taxon>Bacillota</taxon>
        <taxon>Clostridia</taxon>
        <taxon>Lachnospirales</taxon>
        <taxon>Lachnospiraceae</taxon>
        <taxon>Anaerocolumna</taxon>
    </lineage>
</organism>
<evidence type="ECO:0000256" key="9">
    <source>
        <dbReference type="SAM" id="Phobius"/>
    </source>
</evidence>
<dbReference type="InterPro" id="IPR050736">
    <property type="entry name" value="Sensor_HK_Regulatory"/>
</dbReference>
<gene>
    <name evidence="12" type="ORF">SAMN02745136_05261</name>
</gene>
<evidence type="ECO:0000256" key="5">
    <source>
        <dbReference type="ARBA" id="ARBA00022679"/>
    </source>
</evidence>
<dbReference type="CDD" id="cd00082">
    <property type="entry name" value="HisKA"/>
    <property type="match status" value="1"/>
</dbReference>
<dbReference type="SMART" id="SM00388">
    <property type="entry name" value="HisKA"/>
    <property type="match status" value="1"/>
</dbReference>
<dbReference type="GO" id="GO:0000155">
    <property type="term" value="F:phosphorelay sensor kinase activity"/>
    <property type="evidence" value="ECO:0007669"/>
    <property type="project" value="InterPro"/>
</dbReference>
<dbReference type="AlphaFoldDB" id="A0A1M7BW76"/>
<dbReference type="STRING" id="1121322.SAMN02745136_05261"/>
<dbReference type="EMBL" id="FRAC01000039">
    <property type="protein sequence ID" value="SHL58829.1"/>
    <property type="molecule type" value="Genomic_DNA"/>
</dbReference>
<dbReference type="InterPro" id="IPR005467">
    <property type="entry name" value="His_kinase_dom"/>
</dbReference>
<feature type="transmembrane region" description="Helical" evidence="9">
    <location>
        <begin position="51"/>
        <end position="73"/>
    </location>
</feature>
<evidence type="ECO:0000313" key="12">
    <source>
        <dbReference type="EMBL" id="SHL58829.1"/>
    </source>
</evidence>
<evidence type="ECO:0000256" key="7">
    <source>
        <dbReference type="ARBA" id="ARBA00023012"/>
    </source>
</evidence>
<dbReference type="EC" id="2.7.13.3" evidence="3"/>
<evidence type="ECO:0000256" key="2">
    <source>
        <dbReference type="ARBA" id="ARBA00004370"/>
    </source>
</evidence>
<keyword evidence="5" id="KW-0808">Transferase</keyword>
<dbReference type="SUPFAM" id="SSF158472">
    <property type="entry name" value="HAMP domain-like"/>
    <property type="match status" value="1"/>
</dbReference>
<name>A0A1M7BW76_9FIRM</name>
<reference evidence="12 13" key="1">
    <citation type="submission" date="2016-11" db="EMBL/GenBank/DDBJ databases">
        <authorList>
            <person name="Jaros S."/>
            <person name="Januszkiewicz K."/>
            <person name="Wedrychowicz H."/>
        </authorList>
    </citation>
    <scope>NUCLEOTIDE SEQUENCE [LARGE SCALE GENOMIC DNA]</scope>
    <source>
        <strain evidence="12 13">DSM 15929</strain>
    </source>
</reference>
<dbReference type="SUPFAM" id="SSF55874">
    <property type="entry name" value="ATPase domain of HSP90 chaperone/DNA topoisomerase II/histidine kinase"/>
    <property type="match status" value="1"/>
</dbReference>
<feature type="domain" description="Histidine kinase" evidence="10">
    <location>
        <begin position="136"/>
        <end position="349"/>
    </location>
</feature>
<dbReference type="SUPFAM" id="SSF47384">
    <property type="entry name" value="Homodimeric domain of signal transducing histidine kinase"/>
    <property type="match status" value="1"/>
</dbReference>
<dbReference type="PANTHER" id="PTHR43711">
    <property type="entry name" value="TWO-COMPONENT HISTIDINE KINASE"/>
    <property type="match status" value="1"/>
</dbReference>
<dbReference type="Gene3D" id="3.30.565.10">
    <property type="entry name" value="Histidine kinase-like ATPase, C-terminal domain"/>
    <property type="match status" value="1"/>
</dbReference>
<evidence type="ECO:0000259" key="10">
    <source>
        <dbReference type="PROSITE" id="PS50109"/>
    </source>
</evidence>
<dbReference type="SMART" id="SM00387">
    <property type="entry name" value="HATPase_c"/>
    <property type="match status" value="1"/>
</dbReference>
<dbReference type="InterPro" id="IPR003661">
    <property type="entry name" value="HisK_dim/P_dom"/>
</dbReference>
<dbReference type="Pfam" id="PF02518">
    <property type="entry name" value="HATPase_c"/>
    <property type="match status" value="1"/>
</dbReference>
<dbReference type="Pfam" id="PF00672">
    <property type="entry name" value="HAMP"/>
    <property type="match status" value="1"/>
</dbReference>
<dbReference type="InterPro" id="IPR003594">
    <property type="entry name" value="HATPase_dom"/>
</dbReference>
<dbReference type="CDD" id="cd00075">
    <property type="entry name" value="HATPase"/>
    <property type="match status" value="1"/>
</dbReference>
<dbReference type="SMART" id="SM00304">
    <property type="entry name" value="HAMP"/>
    <property type="match status" value="1"/>
</dbReference>
<accession>A0A1M7BW76</accession>
<proteinExistence type="predicted"/>
<dbReference type="InterPro" id="IPR003660">
    <property type="entry name" value="HAMP_dom"/>
</dbReference>
<dbReference type="InterPro" id="IPR004358">
    <property type="entry name" value="Sig_transdc_His_kin-like_C"/>
</dbReference>
<dbReference type="OrthoDB" id="9813151at2"/>
<dbReference type="PANTHER" id="PTHR43711:SF1">
    <property type="entry name" value="HISTIDINE KINASE 1"/>
    <property type="match status" value="1"/>
</dbReference>
<keyword evidence="8 9" id="KW-0472">Membrane</keyword>
<evidence type="ECO:0000256" key="6">
    <source>
        <dbReference type="ARBA" id="ARBA00022777"/>
    </source>
</evidence>
<sequence length="353" mass="39973">MHKHKRKRQASLWQYFVLIVFGILVMTSVIMYVIIIFAINTDLLVRLEFSLPFATSAVLAISILIGTIITSLVGKRILAPITKLNYASREIAGGNFDVRLDTISQIKEITETFTNFNQMAHELSSIEMMRNDFIANISHEFKTPIAAIEGYATLLQDSELTEEERVQYTQMILESTKQFSALSSNILKLSKLENQEKILEPITYRLDEQLRQSILFLENSWTEKELELELDLPKTFLYGNEDLMMQVWTNLLSNAIKFTPKGGQIRITLESSPKLVSVSVKDTGIGISIQEKKHIFEKFYQVDKSRTHEGNGLGLSLVYRIVSLCGGTIQVQSEPGQGSEFTVQLPNTINSPI</sequence>
<dbReference type="InterPro" id="IPR036890">
    <property type="entry name" value="HATPase_C_sf"/>
</dbReference>
<dbReference type="RefSeq" id="WP_073280164.1">
    <property type="nucleotide sequence ID" value="NZ_FRAC01000039.1"/>
</dbReference>